<evidence type="ECO:0000259" key="4">
    <source>
        <dbReference type="PROSITE" id="PS50203"/>
    </source>
</evidence>
<keyword evidence="6" id="KW-1185">Reference proteome</keyword>
<dbReference type="InterPro" id="IPR038765">
    <property type="entry name" value="Papain-like_cys_pep_sf"/>
</dbReference>
<dbReference type="InterPro" id="IPR036213">
    <property type="entry name" value="Calpain_III_sf"/>
</dbReference>
<dbReference type="SUPFAM" id="SSF49758">
    <property type="entry name" value="Calpain large subunit, middle domain (domain III)"/>
    <property type="match status" value="1"/>
</dbReference>
<dbReference type="GO" id="GO:0006508">
    <property type="term" value="P:proteolysis"/>
    <property type="evidence" value="ECO:0007669"/>
    <property type="project" value="InterPro"/>
</dbReference>
<comment type="caution">
    <text evidence="3">Lacks conserved residue(s) required for the propagation of feature annotation.</text>
</comment>
<dbReference type="Gene3D" id="3.90.70.10">
    <property type="entry name" value="Cysteine proteinases"/>
    <property type="match status" value="1"/>
</dbReference>
<reference evidence="5 6" key="1">
    <citation type="journal article" date="2018" name="Sci. Rep.">
        <title>Genomic signatures of local adaptation to the degree of environmental predictability in rotifers.</title>
        <authorList>
            <person name="Franch-Gras L."/>
            <person name="Hahn C."/>
            <person name="Garcia-Roger E.M."/>
            <person name="Carmona M.J."/>
            <person name="Serra M."/>
            <person name="Gomez A."/>
        </authorList>
    </citation>
    <scope>NUCLEOTIDE SEQUENCE [LARGE SCALE GENOMIC DNA]</scope>
    <source>
        <strain evidence="5">HYR1</strain>
    </source>
</reference>
<dbReference type="PRINTS" id="PR00704">
    <property type="entry name" value="CALPAIN"/>
</dbReference>
<sequence length="332" mass="38784">EKNLPFFEKIIVIISKVIKIKHDHLIEDCIDQIFIFPCLIQNPVGKDKIYKGKWKEDSVEWTQIDSKITEILSADKSQSPNQFLMDYDEFFNTFTTMNILHPNYENPQSGFKFSQIHNEWIAGENSGGCGYYPAVYWTNPQHEFDIPPSVKHSMGLISIIQKDDPETRISQSEAFWANLEQIGFHVYAIKPNAVKNSRGNYEKPDMKRVATVKTFKRQRQVAKRVFLPPSKYIIMPCTYDKDKSAKYLLQYYFDIQDKYEDKESNGETDNGKDVYEKWYFEGMSDKDIENITRKAQSASSAACLIIMYLKHGTQLRNTGVEWNEDLNWGCFY</sequence>
<comment type="caution">
    <text evidence="5">The sequence shown here is derived from an EMBL/GenBank/DDBJ whole genome shotgun (WGS) entry which is preliminary data.</text>
</comment>
<evidence type="ECO:0000256" key="1">
    <source>
        <dbReference type="ARBA" id="ARBA00007623"/>
    </source>
</evidence>
<dbReference type="SUPFAM" id="SSF54001">
    <property type="entry name" value="Cysteine proteinases"/>
    <property type="match status" value="1"/>
</dbReference>
<dbReference type="PANTHER" id="PTHR10183:SF433">
    <property type="entry name" value="CALPAIN-A-RELATED"/>
    <property type="match status" value="1"/>
</dbReference>
<accession>A0A3M7QK72</accession>
<evidence type="ECO:0000256" key="3">
    <source>
        <dbReference type="PROSITE-ProRule" id="PRU00239"/>
    </source>
</evidence>
<feature type="non-terminal residue" evidence="5">
    <location>
        <position position="1"/>
    </location>
</feature>
<dbReference type="STRING" id="10195.A0A3M7QK72"/>
<dbReference type="Proteomes" id="UP000276133">
    <property type="component" value="Unassembled WGS sequence"/>
</dbReference>
<evidence type="ECO:0000313" key="6">
    <source>
        <dbReference type="Proteomes" id="UP000276133"/>
    </source>
</evidence>
<dbReference type="AlphaFoldDB" id="A0A3M7QK72"/>
<dbReference type="GO" id="GO:0004198">
    <property type="term" value="F:calcium-dependent cysteine-type endopeptidase activity"/>
    <property type="evidence" value="ECO:0007669"/>
    <property type="project" value="InterPro"/>
</dbReference>
<dbReference type="Gene3D" id="2.60.120.380">
    <property type="match status" value="1"/>
</dbReference>
<proteinExistence type="inferred from homology"/>
<evidence type="ECO:0000313" key="5">
    <source>
        <dbReference type="EMBL" id="RNA11683.1"/>
    </source>
</evidence>
<dbReference type="InterPro" id="IPR022682">
    <property type="entry name" value="Calpain_domain_III"/>
</dbReference>
<dbReference type="Pfam" id="PF00648">
    <property type="entry name" value="Peptidase_C2"/>
    <property type="match status" value="1"/>
</dbReference>
<dbReference type="Pfam" id="PF01067">
    <property type="entry name" value="Calpain_III"/>
    <property type="match status" value="1"/>
</dbReference>
<dbReference type="InterPro" id="IPR022683">
    <property type="entry name" value="Calpain_III"/>
</dbReference>
<dbReference type="SMART" id="SM00720">
    <property type="entry name" value="calpain_III"/>
    <property type="match status" value="1"/>
</dbReference>
<evidence type="ECO:0000256" key="2">
    <source>
        <dbReference type="PIRSR" id="PIRSR622684-1"/>
    </source>
</evidence>
<feature type="active site" evidence="2">
    <location>
        <position position="42"/>
    </location>
</feature>
<dbReference type="InterPro" id="IPR022684">
    <property type="entry name" value="Calpain_cysteine_protease"/>
</dbReference>
<dbReference type="InterPro" id="IPR001300">
    <property type="entry name" value="Peptidase_C2_calpain_cat"/>
</dbReference>
<dbReference type="GO" id="GO:0005737">
    <property type="term" value="C:cytoplasm"/>
    <property type="evidence" value="ECO:0007669"/>
    <property type="project" value="TreeGrafter"/>
</dbReference>
<comment type="similarity">
    <text evidence="1">Belongs to the peptidase C2 family.</text>
</comment>
<dbReference type="EMBL" id="REGN01005886">
    <property type="protein sequence ID" value="RNA11683.1"/>
    <property type="molecule type" value="Genomic_DNA"/>
</dbReference>
<gene>
    <name evidence="5" type="ORF">BpHYR1_018115</name>
</gene>
<organism evidence="5 6">
    <name type="scientific">Brachionus plicatilis</name>
    <name type="common">Marine rotifer</name>
    <name type="synonym">Brachionus muelleri</name>
    <dbReference type="NCBI Taxonomy" id="10195"/>
    <lineage>
        <taxon>Eukaryota</taxon>
        <taxon>Metazoa</taxon>
        <taxon>Spiralia</taxon>
        <taxon>Gnathifera</taxon>
        <taxon>Rotifera</taxon>
        <taxon>Eurotatoria</taxon>
        <taxon>Monogononta</taxon>
        <taxon>Pseudotrocha</taxon>
        <taxon>Ploima</taxon>
        <taxon>Brachionidae</taxon>
        <taxon>Brachionus</taxon>
    </lineage>
</organism>
<feature type="domain" description="Calpain catalytic" evidence="4">
    <location>
        <begin position="40"/>
        <end position="103"/>
    </location>
</feature>
<dbReference type="PANTHER" id="PTHR10183">
    <property type="entry name" value="CALPAIN"/>
    <property type="match status" value="1"/>
</dbReference>
<protein>
    <submittedName>
        <fullName evidence="5">Calpain-1 catalytic subunit-like</fullName>
    </submittedName>
</protein>
<dbReference type="PROSITE" id="PS50203">
    <property type="entry name" value="CALPAIN_CAT"/>
    <property type="match status" value="1"/>
</dbReference>
<name>A0A3M7QK72_BRAPC</name>